<dbReference type="AlphaFoldDB" id="A0A6J6DKB7"/>
<evidence type="ECO:0000313" key="3">
    <source>
        <dbReference type="EMBL" id="CAB4561738.1"/>
    </source>
</evidence>
<organism evidence="3">
    <name type="scientific">freshwater metagenome</name>
    <dbReference type="NCBI Taxonomy" id="449393"/>
    <lineage>
        <taxon>unclassified sequences</taxon>
        <taxon>metagenomes</taxon>
        <taxon>ecological metagenomes</taxon>
    </lineage>
</organism>
<name>A0A6J6DKB7_9ZZZZ</name>
<sequence>MSQPASDSEMRKHAAKLLKKREDFKQYMWVYLIVTAITTGVWFFTTPDGYYWPIWVIFGMGIGAVFTALDAYGKLSNKPITEADIDAEVERLKRNS</sequence>
<proteinExistence type="predicted"/>
<keyword evidence="1" id="KW-1133">Transmembrane helix</keyword>
<evidence type="ECO:0000259" key="2">
    <source>
        <dbReference type="Pfam" id="PF13239"/>
    </source>
</evidence>
<dbReference type="Pfam" id="PF13239">
    <property type="entry name" value="2TM"/>
    <property type="match status" value="1"/>
</dbReference>
<accession>A0A6J6DKB7</accession>
<feature type="transmembrane region" description="Helical" evidence="1">
    <location>
        <begin position="27"/>
        <end position="44"/>
    </location>
</feature>
<dbReference type="EMBL" id="CAEZTH010000043">
    <property type="protein sequence ID" value="CAB4561738.1"/>
    <property type="molecule type" value="Genomic_DNA"/>
</dbReference>
<reference evidence="3" key="1">
    <citation type="submission" date="2020-05" db="EMBL/GenBank/DDBJ databases">
        <authorList>
            <person name="Chiriac C."/>
            <person name="Salcher M."/>
            <person name="Ghai R."/>
            <person name="Kavagutti S V."/>
        </authorList>
    </citation>
    <scope>NUCLEOTIDE SEQUENCE</scope>
</reference>
<keyword evidence="1" id="KW-0472">Membrane</keyword>
<evidence type="ECO:0000256" key="1">
    <source>
        <dbReference type="SAM" id="Phobius"/>
    </source>
</evidence>
<keyword evidence="1" id="KW-0812">Transmembrane</keyword>
<protein>
    <submittedName>
        <fullName evidence="3">Unannotated protein</fullName>
    </submittedName>
</protein>
<gene>
    <name evidence="3" type="ORF">UFOPK1639_00489</name>
</gene>
<feature type="transmembrane region" description="Helical" evidence="1">
    <location>
        <begin position="50"/>
        <end position="69"/>
    </location>
</feature>
<feature type="domain" description="2TM" evidence="2">
    <location>
        <begin position="12"/>
        <end position="78"/>
    </location>
</feature>
<dbReference type="InterPro" id="IPR025698">
    <property type="entry name" value="2TM_dom"/>
</dbReference>